<keyword evidence="2" id="KW-1133">Transmembrane helix</keyword>
<proteinExistence type="predicted"/>
<keyword evidence="4" id="KW-1185">Reference proteome</keyword>
<evidence type="ECO:0000256" key="2">
    <source>
        <dbReference type="SAM" id="Phobius"/>
    </source>
</evidence>
<dbReference type="STRING" id="261654.GA0070611_2714"/>
<accession>A0A1A8ZKC7</accession>
<feature type="transmembrane region" description="Helical" evidence="2">
    <location>
        <begin position="211"/>
        <end position="234"/>
    </location>
</feature>
<dbReference type="OrthoDB" id="3403535at2"/>
<keyword evidence="2" id="KW-0812">Transmembrane</keyword>
<dbReference type="EMBL" id="LT594323">
    <property type="protein sequence ID" value="SBT44521.1"/>
    <property type="molecule type" value="Genomic_DNA"/>
</dbReference>
<feature type="compositionally biased region" description="Low complexity" evidence="1">
    <location>
        <begin position="73"/>
        <end position="89"/>
    </location>
</feature>
<sequence>MTRFEEYAALARELSARQRGGEQAVAAEAARRRSLQGAVDQLGQRLAAQRQRLDQLGRAGGIDTPPEAPVPPAVAGSGPVAAGSTGPAADGAASVPGDPAAELAAAGRLADEADRYGREAEALAHRPVLLPTWSAPARAVAVYAGCALAGSVLMLALLVGSPVPVGGLDLVAAAACAGVPLLSFVAGQLVLARWGRPAIADGTPPGRYVPLGFVLCALLSSGFFCLYLVAFRLLR</sequence>
<feature type="transmembrane region" description="Helical" evidence="2">
    <location>
        <begin position="140"/>
        <end position="158"/>
    </location>
</feature>
<dbReference type="RefSeq" id="WP_091663590.1">
    <property type="nucleotide sequence ID" value="NZ_LT594323.1"/>
</dbReference>
<feature type="region of interest" description="Disordered" evidence="1">
    <location>
        <begin position="57"/>
        <end position="97"/>
    </location>
</feature>
<protein>
    <submittedName>
        <fullName evidence="3">Uncharacterized protein</fullName>
    </submittedName>
</protein>
<keyword evidence="2" id="KW-0472">Membrane</keyword>
<feature type="transmembrane region" description="Helical" evidence="2">
    <location>
        <begin position="170"/>
        <end position="191"/>
    </location>
</feature>
<organism evidence="3 4">
    <name type="scientific">Micromonospora auratinigra</name>
    <dbReference type="NCBI Taxonomy" id="261654"/>
    <lineage>
        <taxon>Bacteria</taxon>
        <taxon>Bacillati</taxon>
        <taxon>Actinomycetota</taxon>
        <taxon>Actinomycetes</taxon>
        <taxon>Micromonosporales</taxon>
        <taxon>Micromonosporaceae</taxon>
        <taxon>Micromonospora</taxon>
    </lineage>
</organism>
<evidence type="ECO:0000256" key="1">
    <source>
        <dbReference type="SAM" id="MobiDB-lite"/>
    </source>
</evidence>
<dbReference type="PATRIC" id="fig|261654.4.peg.2759"/>
<dbReference type="Proteomes" id="UP000199385">
    <property type="component" value="Chromosome I"/>
</dbReference>
<evidence type="ECO:0000313" key="4">
    <source>
        <dbReference type="Proteomes" id="UP000199385"/>
    </source>
</evidence>
<dbReference type="AlphaFoldDB" id="A0A1A8ZKC7"/>
<evidence type="ECO:0000313" key="3">
    <source>
        <dbReference type="EMBL" id="SBT44521.1"/>
    </source>
</evidence>
<name>A0A1A8ZKC7_9ACTN</name>
<reference evidence="4" key="1">
    <citation type="submission" date="2016-06" db="EMBL/GenBank/DDBJ databases">
        <authorList>
            <person name="Varghese N."/>
            <person name="Submissions Spin"/>
        </authorList>
    </citation>
    <scope>NUCLEOTIDE SEQUENCE [LARGE SCALE GENOMIC DNA]</scope>
    <source>
        <strain evidence="4">DSM 44815</strain>
    </source>
</reference>
<gene>
    <name evidence="3" type="ORF">GA0070611_2714</name>
</gene>